<reference evidence="2 3" key="1">
    <citation type="submission" date="2018-06" db="EMBL/GenBank/DDBJ databases">
        <title>Complete genome of Desulfovibrio marinus P48SEP.</title>
        <authorList>
            <person name="Crispim J.S."/>
            <person name="Vidigal P.M.P."/>
            <person name="Silva L.C.F."/>
            <person name="Araujo L.C."/>
            <person name="Laguardia C.N."/>
            <person name="Dias R.S."/>
            <person name="Sousa M.P."/>
            <person name="Paula S.O."/>
            <person name="Silva C."/>
        </authorList>
    </citation>
    <scope>NUCLEOTIDE SEQUENCE [LARGE SCALE GENOMIC DNA]</scope>
    <source>
        <strain evidence="2 3">P48SEP</strain>
    </source>
</reference>
<protein>
    <submittedName>
        <fullName evidence="1">Helix-turn-helix transcriptional regulator</fullName>
    </submittedName>
    <submittedName>
        <fullName evidence="2">Peptidase S24</fullName>
    </submittedName>
</protein>
<evidence type="ECO:0000313" key="3">
    <source>
        <dbReference type="Proteomes" id="UP000434052"/>
    </source>
</evidence>
<evidence type="ECO:0000313" key="1">
    <source>
        <dbReference type="EMBL" id="QJT10909.1"/>
    </source>
</evidence>
<keyword evidence="4" id="KW-1185">Reference proteome</keyword>
<organism evidence="2 3">
    <name type="scientific">Oceanidesulfovibrio marinus</name>
    <dbReference type="NCBI Taxonomy" id="370038"/>
    <lineage>
        <taxon>Bacteria</taxon>
        <taxon>Pseudomonadati</taxon>
        <taxon>Thermodesulfobacteriota</taxon>
        <taxon>Desulfovibrionia</taxon>
        <taxon>Desulfovibrionales</taxon>
        <taxon>Desulfovibrionaceae</taxon>
        <taxon>Oceanidesulfovibrio</taxon>
    </lineage>
</organism>
<dbReference type="SUPFAM" id="SSF51306">
    <property type="entry name" value="LexA/Signal peptidase"/>
    <property type="match status" value="1"/>
</dbReference>
<dbReference type="AlphaFoldDB" id="A0A6P1ZAT6"/>
<accession>A0A6P1ZAT6</accession>
<dbReference type="InterPro" id="IPR039418">
    <property type="entry name" value="LexA-like"/>
</dbReference>
<dbReference type="RefSeq" id="WP_144307143.1">
    <property type="nucleotide sequence ID" value="NZ_CP039543.1"/>
</dbReference>
<reference evidence="1 4" key="2">
    <citation type="submission" date="2019-04" db="EMBL/GenBank/DDBJ databases">
        <title>Isolation and culture of sulfate reducing bacteria from the cold seep of the South China Sea.</title>
        <authorList>
            <person name="Sun C."/>
            <person name="Liu R."/>
        </authorList>
    </citation>
    <scope>NUCLEOTIDE SEQUENCE [LARGE SCALE GENOMIC DNA]</scope>
    <source>
        <strain evidence="1 4">CS1</strain>
    </source>
</reference>
<evidence type="ECO:0000313" key="4">
    <source>
        <dbReference type="Proteomes" id="UP000503251"/>
    </source>
</evidence>
<dbReference type="CDD" id="cd06529">
    <property type="entry name" value="S24_LexA-like"/>
    <property type="match status" value="1"/>
</dbReference>
<sequence length="245" mass="27438">MKMYDKVISWLNREAESAGSPARLAEQLGAARSTFYKALRGDSRPAEAIFDWMEQLGATIHLPDEAGDDTIREVCFVEAERVNAKEAPPPDSERYMAVPLVGQAGAGPGMMGPAEIYSWILVYRYHRSVLNRSNLLAVEVGENQRSMAPTLNPLDIILLDRNDIYAEPAPPGNIFLVQEPGPDYAKSVKRVVFERKKHGLNIVFYSDNAVEYPPRTFDFEAEYGGDITKALIGRVVWAWSDMTRK</sequence>
<dbReference type="Proteomes" id="UP000503251">
    <property type="component" value="Chromosome"/>
</dbReference>
<gene>
    <name evidence="2" type="ORF">DQK91_19790</name>
    <name evidence="1" type="ORF">E8L03_19210</name>
</gene>
<dbReference type="Proteomes" id="UP000434052">
    <property type="component" value="Unassembled WGS sequence"/>
</dbReference>
<dbReference type="Gene3D" id="2.10.109.10">
    <property type="entry name" value="Umud Fragment, subunit A"/>
    <property type="match status" value="1"/>
</dbReference>
<name>A0A6P1ZAT6_9BACT</name>
<dbReference type="OrthoDB" id="5460881at2"/>
<dbReference type="EMBL" id="QMIF01000019">
    <property type="protein sequence ID" value="TVM30821.1"/>
    <property type="molecule type" value="Genomic_DNA"/>
</dbReference>
<evidence type="ECO:0000313" key="2">
    <source>
        <dbReference type="EMBL" id="TVM30821.1"/>
    </source>
</evidence>
<dbReference type="EMBL" id="CP039543">
    <property type="protein sequence ID" value="QJT10909.1"/>
    <property type="molecule type" value="Genomic_DNA"/>
</dbReference>
<proteinExistence type="predicted"/>
<dbReference type="InterPro" id="IPR036286">
    <property type="entry name" value="LexA/Signal_pep-like_sf"/>
</dbReference>